<dbReference type="Pfam" id="PF01478">
    <property type="entry name" value="Peptidase_A24"/>
    <property type="match status" value="1"/>
</dbReference>
<proteinExistence type="predicted"/>
<sequence length="135" mass="14965">MVVWVILIMAIAAYQDLKYRIIPDRLLGVGTIGSILIWACWGEMHWWECILGAIVVGGILFLGAYLSNGGIGGGDIKLMAWLGASTGFIFAASVLLLGTILAFFYGMLHQRWTQEKSFPLAHCFFIAMLITYIFN</sequence>
<evidence type="ECO:0000256" key="1">
    <source>
        <dbReference type="SAM" id="Phobius"/>
    </source>
</evidence>
<evidence type="ECO:0000259" key="2">
    <source>
        <dbReference type="Pfam" id="PF01478"/>
    </source>
</evidence>
<feature type="transmembrane region" description="Helical" evidence="1">
    <location>
        <begin position="78"/>
        <end position="105"/>
    </location>
</feature>
<dbReference type="Proteomes" id="UP000029453">
    <property type="component" value="Unassembled WGS sequence"/>
</dbReference>
<feature type="domain" description="Prepilin type IV endopeptidase peptidase" evidence="2">
    <location>
        <begin position="5"/>
        <end position="106"/>
    </location>
</feature>
<dbReference type="RefSeq" id="WP_006285488.1">
    <property type="nucleotide sequence ID" value="NZ_BALG01000071.1"/>
</dbReference>
<organism evidence="3 4">
    <name type="scientific">Paenibacillus popilliae ATCC 14706</name>
    <dbReference type="NCBI Taxonomy" id="1212764"/>
    <lineage>
        <taxon>Bacteria</taxon>
        <taxon>Bacillati</taxon>
        <taxon>Bacillota</taxon>
        <taxon>Bacilli</taxon>
        <taxon>Bacillales</taxon>
        <taxon>Paenibacillaceae</taxon>
        <taxon>Paenibacillus</taxon>
    </lineage>
</organism>
<reference evidence="3 4" key="1">
    <citation type="submission" date="2012-10" db="EMBL/GenBank/DDBJ databases">
        <title>Draft Genome Sequence of Paenibacillus popilliae ATCC 14706T.</title>
        <authorList>
            <person name="Iiyama K."/>
            <person name="Mori K."/>
            <person name="Mon H."/>
            <person name="Chieda Y."/>
            <person name="Lee J.M."/>
            <person name="Kusakabe T."/>
            <person name="Tashiro K."/>
            <person name="Asano S."/>
            <person name="Yasunaga-Aoki C."/>
            <person name="Shimizu S."/>
        </authorList>
    </citation>
    <scope>NUCLEOTIDE SEQUENCE [LARGE SCALE GENOMIC DNA]</scope>
    <source>
        <strain evidence="3 4">ATCC 14706</strain>
    </source>
</reference>
<gene>
    <name evidence="3" type="ORF">PPOP_1445</name>
</gene>
<name>M9M483_PAEPP</name>
<protein>
    <submittedName>
        <fullName evidence="3">Prepilin signal peptidase</fullName>
    </submittedName>
</protein>
<dbReference type="GO" id="GO:0016020">
    <property type="term" value="C:membrane"/>
    <property type="evidence" value="ECO:0007669"/>
    <property type="project" value="InterPro"/>
</dbReference>
<keyword evidence="4" id="KW-1185">Reference proteome</keyword>
<dbReference type="InterPro" id="IPR000045">
    <property type="entry name" value="Prepilin_IV_endopep_pep"/>
</dbReference>
<dbReference type="GO" id="GO:0004190">
    <property type="term" value="F:aspartic-type endopeptidase activity"/>
    <property type="evidence" value="ECO:0007669"/>
    <property type="project" value="InterPro"/>
</dbReference>
<keyword evidence="1" id="KW-1133">Transmembrane helix</keyword>
<evidence type="ECO:0000313" key="4">
    <source>
        <dbReference type="Proteomes" id="UP000029453"/>
    </source>
</evidence>
<comment type="caution">
    <text evidence="3">The sequence shown here is derived from an EMBL/GenBank/DDBJ whole genome shotgun (WGS) entry which is preliminary data.</text>
</comment>
<feature type="transmembrane region" description="Helical" evidence="1">
    <location>
        <begin position="49"/>
        <end position="66"/>
    </location>
</feature>
<feature type="transmembrane region" description="Helical" evidence="1">
    <location>
        <begin position="117"/>
        <end position="134"/>
    </location>
</feature>
<dbReference type="MEROPS" id="A24.017"/>
<keyword evidence="1" id="KW-0472">Membrane</keyword>
<dbReference type="Gene3D" id="1.20.120.1220">
    <property type="match status" value="1"/>
</dbReference>
<accession>M9M483</accession>
<evidence type="ECO:0000313" key="3">
    <source>
        <dbReference type="EMBL" id="GAC42088.1"/>
    </source>
</evidence>
<feature type="transmembrane region" description="Helical" evidence="1">
    <location>
        <begin position="25"/>
        <end position="42"/>
    </location>
</feature>
<dbReference type="AlphaFoldDB" id="M9M483"/>
<keyword evidence="1" id="KW-0812">Transmembrane</keyword>
<dbReference type="EMBL" id="BALG01000071">
    <property type="protein sequence ID" value="GAC42088.1"/>
    <property type="molecule type" value="Genomic_DNA"/>
</dbReference>